<evidence type="ECO:0000256" key="9">
    <source>
        <dbReference type="ARBA" id="ARBA00037922"/>
    </source>
</evidence>
<comment type="catalytic activity">
    <reaction evidence="11 13">
        <text>(S)-2,3,4,5-tetrahydrodipicolinate + NADP(+) + H2O = (2S,4S)-4-hydroxy-2,3,4,5-tetrahydrodipicolinate + NADPH + H(+)</text>
        <dbReference type="Rhea" id="RHEA:35331"/>
        <dbReference type="ChEBI" id="CHEBI:15377"/>
        <dbReference type="ChEBI" id="CHEBI:15378"/>
        <dbReference type="ChEBI" id="CHEBI:16845"/>
        <dbReference type="ChEBI" id="CHEBI:57783"/>
        <dbReference type="ChEBI" id="CHEBI:58349"/>
        <dbReference type="ChEBI" id="CHEBI:67139"/>
        <dbReference type="EC" id="1.17.1.8"/>
    </reaction>
</comment>
<dbReference type="SUPFAM" id="SSF55347">
    <property type="entry name" value="Glyceraldehyde-3-phosphate dehydrogenase-like, C-terminal domain"/>
    <property type="match status" value="1"/>
</dbReference>
<dbReference type="PIRSF" id="PIRSF000161">
    <property type="entry name" value="DHPR"/>
    <property type="match status" value="1"/>
</dbReference>
<comment type="caution">
    <text evidence="16">The sequence shown here is derived from an EMBL/GenBank/DDBJ whole genome shotgun (WGS) entry which is preliminary data.</text>
</comment>
<evidence type="ECO:0000256" key="10">
    <source>
        <dbReference type="ARBA" id="ARBA00038983"/>
    </source>
</evidence>
<feature type="binding site" evidence="13">
    <location>
        <begin position="154"/>
        <end position="155"/>
    </location>
    <ligand>
        <name>(S)-2,3,4,5-tetrahydrodipicolinate</name>
        <dbReference type="ChEBI" id="CHEBI:16845"/>
    </ligand>
</feature>
<dbReference type="NCBIfam" id="TIGR00036">
    <property type="entry name" value="dapB"/>
    <property type="match status" value="1"/>
</dbReference>
<organism evidence="16 17">
    <name type="scientific">Lysinimonas soli</name>
    <dbReference type="NCBI Taxonomy" id="1074233"/>
    <lineage>
        <taxon>Bacteria</taxon>
        <taxon>Bacillati</taxon>
        <taxon>Actinomycetota</taxon>
        <taxon>Actinomycetes</taxon>
        <taxon>Micrococcales</taxon>
        <taxon>Microbacteriaceae</taxon>
        <taxon>Lysinimonas</taxon>
    </lineage>
</organism>
<dbReference type="Gene3D" id="3.40.50.720">
    <property type="entry name" value="NAD(P)-binding Rossmann-like Domain"/>
    <property type="match status" value="1"/>
</dbReference>
<evidence type="ECO:0000256" key="13">
    <source>
        <dbReference type="HAMAP-Rule" id="MF_00102"/>
    </source>
</evidence>
<comment type="pathway">
    <text evidence="9 13">Amino-acid biosynthesis; L-lysine biosynthesis via DAP pathway; (S)-tetrahydrodipicolinate from L-aspartate: step 4/4.</text>
</comment>
<evidence type="ECO:0000256" key="12">
    <source>
        <dbReference type="ARBA" id="ARBA00049396"/>
    </source>
</evidence>
<dbReference type="InterPro" id="IPR022663">
    <property type="entry name" value="DapB_C"/>
</dbReference>
<reference evidence="17" key="1">
    <citation type="journal article" date="2019" name="Int. J. Syst. Evol. Microbiol.">
        <title>The Global Catalogue of Microorganisms (GCM) 10K type strain sequencing project: providing services to taxonomists for standard genome sequencing and annotation.</title>
        <authorList>
            <consortium name="The Broad Institute Genomics Platform"/>
            <consortium name="The Broad Institute Genome Sequencing Center for Infectious Disease"/>
            <person name="Wu L."/>
            <person name="Ma J."/>
        </authorList>
    </citation>
    <scope>NUCLEOTIDE SEQUENCE [LARGE SCALE GENOMIC DNA]</scope>
    <source>
        <strain evidence="17">CGMCC 4.6997</strain>
    </source>
</reference>
<keyword evidence="5 13" id="KW-0220">Diaminopimelate biosynthesis</keyword>
<accession>A0ABW0NMV6</accession>
<evidence type="ECO:0000256" key="3">
    <source>
        <dbReference type="ARBA" id="ARBA00022605"/>
    </source>
</evidence>
<protein>
    <recommendedName>
        <fullName evidence="10 13">4-hydroxy-tetrahydrodipicolinate reductase</fullName>
        <shortName evidence="13">HTPA reductase</shortName>
        <ecNumber evidence="10 13">1.17.1.8</ecNumber>
    </recommendedName>
</protein>
<keyword evidence="7 13" id="KW-0520">NAD</keyword>
<evidence type="ECO:0000256" key="2">
    <source>
        <dbReference type="ARBA" id="ARBA00022490"/>
    </source>
</evidence>
<dbReference type="PANTHER" id="PTHR20836">
    <property type="entry name" value="DIHYDRODIPICOLINATE REDUCTASE"/>
    <property type="match status" value="1"/>
</dbReference>
<dbReference type="Proteomes" id="UP001596039">
    <property type="component" value="Unassembled WGS sequence"/>
</dbReference>
<feature type="binding site" evidence="13">
    <location>
        <begin position="21"/>
        <end position="26"/>
    </location>
    <ligand>
        <name>NAD(+)</name>
        <dbReference type="ChEBI" id="CHEBI:57540"/>
    </ligand>
</feature>
<dbReference type="CDD" id="cd02274">
    <property type="entry name" value="DHDPR_N"/>
    <property type="match status" value="1"/>
</dbReference>
<evidence type="ECO:0000256" key="7">
    <source>
        <dbReference type="ARBA" id="ARBA00023027"/>
    </source>
</evidence>
<dbReference type="InterPro" id="IPR022664">
    <property type="entry name" value="DapB_N_CS"/>
</dbReference>
<feature type="binding site" evidence="13">
    <location>
        <begin position="114"/>
        <end position="117"/>
    </location>
    <ligand>
        <name>NAD(+)</name>
        <dbReference type="ChEBI" id="CHEBI:57540"/>
    </ligand>
</feature>
<keyword evidence="8 13" id="KW-0457">Lysine biosynthesis</keyword>
<dbReference type="RefSeq" id="WP_386738953.1">
    <property type="nucleotide sequence ID" value="NZ_JBHSMG010000001.1"/>
</dbReference>
<comment type="caution">
    <text evidence="13">Lacks conserved residue(s) required for the propagation of feature annotation.</text>
</comment>
<comment type="similarity">
    <text evidence="1 13">Belongs to the DapB family.</text>
</comment>
<comment type="caution">
    <text evidence="13">Was originally thought to be a dihydrodipicolinate reductase (DHDPR), catalyzing the conversion of dihydrodipicolinate to tetrahydrodipicolinate. However, it was shown in E.coli that the substrate of the enzymatic reaction is not dihydrodipicolinate (DHDP) but in fact (2S,4S)-4-hydroxy-2,3,4,5-tetrahydrodipicolinic acid (HTPA), the product released by the DapA-catalyzed reaction.</text>
</comment>
<keyword evidence="3 13" id="KW-0028">Amino-acid biosynthesis</keyword>
<feature type="active site" description="Proton donor" evidence="13">
    <location>
        <position position="148"/>
    </location>
</feature>
<evidence type="ECO:0000256" key="11">
    <source>
        <dbReference type="ARBA" id="ARBA00049080"/>
    </source>
</evidence>
<dbReference type="EC" id="1.17.1.8" evidence="10 13"/>
<evidence type="ECO:0000313" key="16">
    <source>
        <dbReference type="EMBL" id="MFC5501357.1"/>
    </source>
</evidence>
<feature type="domain" description="Dihydrodipicolinate reductase C-terminal" evidence="15">
    <location>
        <begin position="123"/>
        <end position="252"/>
    </location>
</feature>
<evidence type="ECO:0000256" key="4">
    <source>
        <dbReference type="ARBA" id="ARBA00022857"/>
    </source>
</evidence>
<keyword evidence="4 13" id="KW-0521">NADP</keyword>
<dbReference type="InterPro" id="IPR036291">
    <property type="entry name" value="NAD(P)-bd_dom_sf"/>
</dbReference>
<dbReference type="EMBL" id="JBHSMG010000001">
    <property type="protein sequence ID" value="MFC5501357.1"/>
    <property type="molecule type" value="Genomic_DNA"/>
</dbReference>
<dbReference type="GO" id="GO:0008839">
    <property type="term" value="F:4-hydroxy-tetrahydrodipicolinate reductase"/>
    <property type="evidence" value="ECO:0007669"/>
    <property type="project" value="UniProtKB-EC"/>
</dbReference>
<dbReference type="SUPFAM" id="SSF51735">
    <property type="entry name" value="NAD(P)-binding Rossmann-fold domains"/>
    <property type="match status" value="1"/>
</dbReference>
<feature type="binding site" evidence="13">
    <location>
        <position position="145"/>
    </location>
    <ligand>
        <name>(S)-2,3,4,5-tetrahydrodipicolinate</name>
        <dbReference type="ChEBI" id="CHEBI:16845"/>
    </ligand>
</feature>
<comment type="subcellular location">
    <subcellularLocation>
        <location evidence="13">Cytoplasm</location>
    </subcellularLocation>
</comment>
<evidence type="ECO:0000313" key="17">
    <source>
        <dbReference type="Proteomes" id="UP001596039"/>
    </source>
</evidence>
<keyword evidence="2 13" id="KW-0963">Cytoplasm</keyword>
<gene>
    <name evidence="13 16" type="primary">dapB</name>
    <name evidence="16" type="ORF">ACFPJ4_03770</name>
</gene>
<evidence type="ECO:0000256" key="5">
    <source>
        <dbReference type="ARBA" id="ARBA00022915"/>
    </source>
</evidence>
<evidence type="ECO:0000259" key="15">
    <source>
        <dbReference type="Pfam" id="PF05173"/>
    </source>
</evidence>
<proteinExistence type="inferred from homology"/>
<keyword evidence="6 13" id="KW-0560">Oxidoreductase</keyword>
<feature type="domain" description="Dihydrodipicolinate reductase N-terminal" evidence="14">
    <location>
        <begin position="16"/>
        <end position="117"/>
    </location>
</feature>
<dbReference type="HAMAP" id="MF_00102">
    <property type="entry name" value="DapB"/>
    <property type="match status" value="1"/>
</dbReference>
<dbReference type="Gene3D" id="3.30.360.10">
    <property type="entry name" value="Dihydrodipicolinate Reductase, domain 2"/>
    <property type="match status" value="1"/>
</dbReference>
<evidence type="ECO:0000256" key="6">
    <source>
        <dbReference type="ARBA" id="ARBA00023002"/>
    </source>
</evidence>
<name>A0ABW0NMV6_9MICO</name>
<feature type="active site" description="Proton donor/acceptor" evidence="13">
    <location>
        <position position="144"/>
    </location>
</feature>
<dbReference type="PROSITE" id="PS01298">
    <property type="entry name" value="DAPB"/>
    <property type="match status" value="1"/>
</dbReference>
<comment type="subunit">
    <text evidence="13">Homotetramer.</text>
</comment>
<comment type="function">
    <text evidence="13">Catalyzes the conversion of 4-hydroxy-tetrahydrodipicolinate (HTPA) to tetrahydrodipicolinate.</text>
</comment>
<evidence type="ECO:0000256" key="1">
    <source>
        <dbReference type="ARBA" id="ARBA00006642"/>
    </source>
</evidence>
<dbReference type="InterPro" id="IPR023940">
    <property type="entry name" value="DHDPR_bac"/>
</dbReference>
<feature type="binding site" evidence="13">
    <location>
        <begin position="87"/>
        <end position="89"/>
    </location>
    <ligand>
        <name>NAD(+)</name>
        <dbReference type="ChEBI" id="CHEBI:57540"/>
    </ligand>
</feature>
<dbReference type="Pfam" id="PF01113">
    <property type="entry name" value="DapB_N"/>
    <property type="match status" value="1"/>
</dbReference>
<evidence type="ECO:0000256" key="8">
    <source>
        <dbReference type="ARBA" id="ARBA00023154"/>
    </source>
</evidence>
<dbReference type="Pfam" id="PF05173">
    <property type="entry name" value="DapB_C"/>
    <property type="match status" value="1"/>
</dbReference>
<comment type="catalytic activity">
    <reaction evidence="12 13">
        <text>(S)-2,3,4,5-tetrahydrodipicolinate + NAD(+) + H2O = (2S,4S)-4-hydroxy-2,3,4,5-tetrahydrodipicolinate + NADH + H(+)</text>
        <dbReference type="Rhea" id="RHEA:35323"/>
        <dbReference type="ChEBI" id="CHEBI:15377"/>
        <dbReference type="ChEBI" id="CHEBI:15378"/>
        <dbReference type="ChEBI" id="CHEBI:16845"/>
        <dbReference type="ChEBI" id="CHEBI:57540"/>
        <dbReference type="ChEBI" id="CHEBI:57945"/>
        <dbReference type="ChEBI" id="CHEBI:67139"/>
        <dbReference type="EC" id="1.17.1.8"/>
    </reaction>
</comment>
<dbReference type="InterPro" id="IPR000846">
    <property type="entry name" value="DapB_N"/>
</dbReference>
<dbReference type="PANTHER" id="PTHR20836:SF0">
    <property type="entry name" value="4-HYDROXY-TETRAHYDRODIPICOLINATE REDUCTASE 1, CHLOROPLASTIC-RELATED"/>
    <property type="match status" value="1"/>
</dbReference>
<evidence type="ECO:0000259" key="14">
    <source>
        <dbReference type="Pfam" id="PF01113"/>
    </source>
</evidence>
<sequence>MVTSSGPSWVSSSITSVAIVGASGRMGRLATRLIDDSDDLRVHIGIGSSDPIELIEGADLVLDLTVPAVSQEVVGAALDRGIPVLVGTSGWTAERIAVLARRMVGLPELGVIIVPNFSLGSVLATLASTMLAPYFDSIEIVEAHHEGKVDSPSGTAIRTAELIGAARADAGPVAAPHADQRARGQQVASVPIHSLRMSGLLAQQDVIFGGVGETVRISHETFSDDSYAAGLLLGLRAAPGARGVVVGLDKLLELNRS</sequence>
<keyword evidence="17" id="KW-1185">Reference proteome</keyword>